<dbReference type="RefSeq" id="WP_014905154.1">
    <property type="nucleotide sequence ID" value="NC_018515.1"/>
</dbReference>
<evidence type="ECO:0000259" key="1">
    <source>
        <dbReference type="Pfam" id="PF01399"/>
    </source>
</evidence>
<accession>J7J4N9</accession>
<dbReference type="KEGG" id="dmi:Desmer_4442"/>
<reference evidence="3" key="2">
    <citation type="submission" date="2012-08" db="EMBL/GenBank/DDBJ databases">
        <title>Finished genome of Desulfosporosinus meridiei DSM 13257.</title>
        <authorList>
            <person name="Huntemann M."/>
            <person name="Wei C.-L."/>
            <person name="Han J."/>
            <person name="Detter J.C."/>
            <person name="Han C."/>
            <person name="Davenport K."/>
            <person name="Daligault H."/>
            <person name="Erkkila T."/>
            <person name="Gu W."/>
            <person name="Munk A.C.C."/>
            <person name="Teshima H."/>
            <person name="Xu Y."/>
            <person name="Chain P."/>
            <person name="Tapia R."/>
            <person name="Chen A."/>
            <person name="Krypides N."/>
            <person name="Mavromatis K."/>
            <person name="Markowitz V."/>
            <person name="Szeto E."/>
            <person name="Ivanova N."/>
            <person name="Mikhailova N."/>
            <person name="Ovchinnikova G."/>
            <person name="Pagani I."/>
            <person name="Pati A."/>
            <person name="Goodwin L."/>
            <person name="Peters L."/>
            <person name="Pitluck S."/>
            <person name="Woyke T."/>
            <person name="Pester M."/>
            <person name="Spring S."/>
            <person name="Ollivier B."/>
            <person name="Rattei T."/>
            <person name="Klenk H.-P."/>
            <person name="Wagner M."/>
            <person name="Loy A."/>
        </authorList>
    </citation>
    <scope>NUCLEOTIDE SEQUENCE [LARGE SCALE GENOMIC DNA]</scope>
    <source>
        <strain evidence="3">ATCC BAA-275 / DSM 13257 / NCIMB 13706 / S10</strain>
    </source>
</reference>
<gene>
    <name evidence="2" type="ordered locus">Desmer_4442</name>
</gene>
<sequence length="241" mass="28269">MFELEKEMTPVVTNNLGIFSQRIANHENLALTYELPVKYRLIDMAIAYALPDGYFNNVESYSPLKYINNILMEILSIFYLYPQVTIKRLQKELFMNPDELEKLLYKLIKHKLIKQVSRMSYQINDLVKIDSLGMISIELKLCNWREALGQAEYNLMFSDYSYVALDKARIPNNGVDLIPFFNSRNIGLLSVSDDGNIELLFNPKKNRKIDKRLYTMQRLKILQSIISSQKWYLYSKIGEPK</sequence>
<organism evidence="2 3">
    <name type="scientific">Desulfosporosinus meridiei (strain ATCC BAA-275 / DSM 13257 / KCTC 12902 / NCIMB 13706 / S10)</name>
    <dbReference type="NCBI Taxonomy" id="768704"/>
    <lineage>
        <taxon>Bacteria</taxon>
        <taxon>Bacillati</taxon>
        <taxon>Bacillota</taxon>
        <taxon>Clostridia</taxon>
        <taxon>Eubacteriales</taxon>
        <taxon>Desulfitobacteriaceae</taxon>
        <taxon>Desulfosporosinus</taxon>
    </lineage>
</organism>
<reference evidence="2 3" key="1">
    <citation type="journal article" date="2012" name="J. Bacteriol.">
        <title>Complete genome sequences of Desulfosporosinus orientis DSM765T, Desulfosporosinus youngiae DSM17734T, Desulfosporosinus meridiei DSM13257T, and Desulfosporosinus acidiphilus DSM22704T.</title>
        <authorList>
            <person name="Pester M."/>
            <person name="Brambilla E."/>
            <person name="Alazard D."/>
            <person name="Rattei T."/>
            <person name="Weinmaier T."/>
            <person name="Han J."/>
            <person name="Lucas S."/>
            <person name="Lapidus A."/>
            <person name="Cheng J.F."/>
            <person name="Goodwin L."/>
            <person name="Pitluck S."/>
            <person name="Peters L."/>
            <person name="Ovchinnikova G."/>
            <person name="Teshima H."/>
            <person name="Detter J.C."/>
            <person name="Han C.S."/>
            <person name="Tapia R."/>
            <person name="Land M.L."/>
            <person name="Hauser L."/>
            <person name="Kyrpides N.C."/>
            <person name="Ivanova N.N."/>
            <person name="Pagani I."/>
            <person name="Huntmann M."/>
            <person name="Wei C.L."/>
            <person name="Davenport K.W."/>
            <person name="Daligault H."/>
            <person name="Chain P.S."/>
            <person name="Chen A."/>
            <person name="Mavromatis K."/>
            <person name="Markowitz V."/>
            <person name="Szeto E."/>
            <person name="Mikhailova N."/>
            <person name="Pati A."/>
            <person name="Wagner M."/>
            <person name="Woyke T."/>
            <person name="Ollivier B."/>
            <person name="Klenk H.P."/>
            <person name="Spring S."/>
            <person name="Loy A."/>
        </authorList>
    </citation>
    <scope>NUCLEOTIDE SEQUENCE [LARGE SCALE GENOMIC DNA]</scope>
    <source>
        <strain evidence="3">ATCC BAA-275 / DSM 13257 / NCIMB 13706 / S10</strain>
    </source>
</reference>
<dbReference type="Pfam" id="PF01399">
    <property type="entry name" value="PCI"/>
    <property type="match status" value="1"/>
</dbReference>
<keyword evidence="3" id="KW-1185">Reference proteome</keyword>
<dbReference type="eggNOG" id="ENOG503459U">
    <property type="taxonomic scope" value="Bacteria"/>
</dbReference>
<evidence type="ECO:0000313" key="2">
    <source>
        <dbReference type="EMBL" id="AFQ46248.1"/>
    </source>
</evidence>
<feature type="domain" description="PCI" evidence="1">
    <location>
        <begin position="70"/>
        <end position="114"/>
    </location>
</feature>
<dbReference type="Proteomes" id="UP000005262">
    <property type="component" value="Chromosome"/>
</dbReference>
<dbReference type="EMBL" id="CP003629">
    <property type="protein sequence ID" value="AFQ46248.1"/>
    <property type="molecule type" value="Genomic_DNA"/>
</dbReference>
<dbReference type="STRING" id="768704.Desmer_4442"/>
<proteinExistence type="predicted"/>
<dbReference type="InterPro" id="IPR000717">
    <property type="entry name" value="PCI_dom"/>
</dbReference>
<protein>
    <recommendedName>
        <fullName evidence="1">PCI domain-containing protein</fullName>
    </recommendedName>
</protein>
<evidence type="ECO:0000313" key="3">
    <source>
        <dbReference type="Proteomes" id="UP000005262"/>
    </source>
</evidence>
<name>J7J4N9_DESMD</name>
<dbReference type="HOGENOM" id="CLU_1150410_0_0_9"/>
<dbReference type="AlphaFoldDB" id="J7J4N9"/>
<dbReference type="OrthoDB" id="3036049at2"/>